<dbReference type="InterPro" id="IPR000337">
    <property type="entry name" value="GPCR_3"/>
</dbReference>
<feature type="transmembrane region" description="Helical" evidence="12">
    <location>
        <begin position="670"/>
        <end position="690"/>
    </location>
</feature>
<feature type="transmembrane region" description="Helical" evidence="12">
    <location>
        <begin position="858"/>
        <end position="882"/>
    </location>
</feature>
<dbReference type="InterPro" id="IPR011500">
    <property type="entry name" value="GPCR_3_9-Cys_dom"/>
</dbReference>
<evidence type="ECO:0000256" key="10">
    <source>
        <dbReference type="ARBA" id="ARBA00023180"/>
    </source>
</evidence>
<proteinExistence type="inferred from homology"/>
<dbReference type="Gene3D" id="2.10.50.30">
    <property type="entry name" value="GPCR, family 3, nine cysteines domain"/>
    <property type="match status" value="1"/>
</dbReference>
<evidence type="ECO:0000256" key="3">
    <source>
        <dbReference type="ARBA" id="ARBA00022475"/>
    </source>
</evidence>
<keyword evidence="11" id="KW-0807">Transducer</keyword>
<feature type="transmembrane region" description="Helical" evidence="12">
    <location>
        <begin position="746"/>
        <end position="765"/>
    </location>
</feature>
<dbReference type="CDD" id="cd15283">
    <property type="entry name" value="7tmC_V2R_pheromone"/>
    <property type="match status" value="1"/>
</dbReference>
<dbReference type="InterPro" id="IPR017978">
    <property type="entry name" value="GPCR_3_C"/>
</dbReference>
<comment type="similarity">
    <text evidence="2">Belongs to the G-protein coupled receptor 3 family.</text>
</comment>
<dbReference type="Ensembl" id="ENSEEET00000047426.2">
    <property type="protein sequence ID" value="ENSEEEP00000046907.2"/>
    <property type="gene ID" value="ENSEEEG00000026725.1"/>
</dbReference>
<reference evidence="15" key="4">
    <citation type="submission" date="2025-08" db="UniProtKB">
        <authorList>
            <consortium name="Ensembl"/>
        </authorList>
    </citation>
    <scope>IDENTIFICATION</scope>
</reference>
<dbReference type="PRINTS" id="PR01535">
    <property type="entry name" value="VOMERONASL2R"/>
</dbReference>
<feature type="transmembrane region" description="Helical" evidence="12">
    <location>
        <begin position="826"/>
        <end position="846"/>
    </location>
</feature>
<dbReference type="PROSITE" id="PS50259">
    <property type="entry name" value="G_PROTEIN_RECEP_F3_4"/>
    <property type="match status" value="1"/>
</dbReference>
<keyword evidence="6 12" id="KW-1133">Transmembrane helix</keyword>
<evidence type="ECO:0000313" key="16">
    <source>
        <dbReference type="Proteomes" id="UP000314983"/>
    </source>
</evidence>
<keyword evidence="10" id="KW-0325">Glycoprotein</keyword>
<organism evidence="15 16">
    <name type="scientific">Electrophorus electricus</name>
    <name type="common">Electric eel</name>
    <name type="synonym">Gymnotus electricus</name>
    <dbReference type="NCBI Taxonomy" id="8005"/>
    <lineage>
        <taxon>Eukaryota</taxon>
        <taxon>Metazoa</taxon>
        <taxon>Chordata</taxon>
        <taxon>Craniata</taxon>
        <taxon>Vertebrata</taxon>
        <taxon>Euteleostomi</taxon>
        <taxon>Actinopterygii</taxon>
        <taxon>Neopterygii</taxon>
        <taxon>Teleostei</taxon>
        <taxon>Ostariophysi</taxon>
        <taxon>Gymnotiformes</taxon>
        <taxon>Gymnotoidei</taxon>
        <taxon>Gymnotidae</taxon>
        <taxon>Electrophorus</taxon>
    </lineage>
</organism>
<name>A0A4W4H630_ELEEL</name>
<gene>
    <name evidence="15" type="primary">LOC113590977</name>
</gene>
<dbReference type="Pfam" id="PF07562">
    <property type="entry name" value="NCD3G"/>
    <property type="match status" value="1"/>
</dbReference>
<evidence type="ECO:0000256" key="9">
    <source>
        <dbReference type="ARBA" id="ARBA00023170"/>
    </source>
</evidence>
<evidence type="ECO:0000256" key="8">
    <source>
        <dbReference type="ARBA" id="ARBA00023136"/>
    </source>
</evidence>
<dbReference type="Pfam" id="PF00003">
    <property type="entry name" value="7tm_3"/>
    <property type="match status" value="1"/>
</dbReference>
<keyword evidence="16" id="KW-1185">Reference proteome</keyword>
<dbReference type="PROSITE" id="PS00981">
    <property type="entry name" value="G_PROTEIN_RECEP_F3_3"/>
    <property type="match status" value="1"/>
</dbReference>
<dbReference type="SUPFAM" id="SSF53822">
    <property type="entry name" value="Periplasmic binding protein-like I"/>
    <property type="match status" value="1"/>
</dbReference>
<dbReference type="GO" id="GO:0004930">
    <property type="term" value="F:G protein-coupled receptor activity"/>
    <property type="evidence" value="ECO:0007669"/>
    <property type="project" value="UniProtKB-KW"/>
</dbReference>
<evidence type="ECO:0000256" key="1">
    <source>
        <dbReference type="ARBA" id="ARBA00004651"/>
    </source>
</evidence>
<dbReference type="AlphaFoldDB" id="A0A4W4H630"/>
<dbReference type="InterPro" id="IPR038550">
    <property type="entry name" value="GPCR_3_9-Cys_sf"/>
</dbReference>
<evidence type="ECO:0000313" key="15">
    <source>
        <dbReference type="Ensembl" id="ENSEEEP00000046907.2"/>
    </source>
</evidence>
<evidence type="ECO:0000256" key="6">
    <source>
        <dbReference type="ARBA" id="ARBA00022989"/>
    </source>
</evidence>
<dbReference type="Proteomes" id="UP000314983">
    <property type="component" value="Chromosome 4"/>
</dbReference>
<dbReference type="FunFam" id="2.10.50.30:FF:000002">
    <property type="entry name" value="Vomeronasal 2 receptor, h1"/>
    <property type="match status" value="1"/>
</dbReference>
<evidence type="ECO:0000256" key="11">
    <source>
        <dbReference type="ARBA" id="ARBA00023224"/>
    </source>
</evidence>
<feature type="transmembrane region" description="Helical" evidence="12">
    <location>
        <begin position="791"/>
        <end position="814"/>
    </location>
</feature>
<dbReference type="FunFam" id="3.40.50.2300:FF:000016">
    <property type="entry name" value="Taste 1 receptor member 2"/>
    <property type="match status" value="1"/>
</dbReference>
<protein>
    <recommendedName>
        <fullName evidence="14">G-protein coupled receptors family 3 profile domain-containing protein</fullName>
    </recommendedName>
</protein>
<dbReference type="InterPro" id="IPR000068">
    <property type="entry name" value="GPCR_3_Ca_sens_rcpt-rel"/>
</dbReference>
<evidence type="ECO:0000256" key="2">
    <source>
        <dbReference type="ARBA" id="ARBA00007242"/>
    </source>
</evidence>
<dbReference type="InterPro" id="IPR001828">
    <property type="entry name" value="ANF_lig-bd_rcpt"/>
</dbReference>
<feature type="signal peptide" evidence="13">
    <location>
        <begin position="1"/>
        <end position="26"/>
    </location>
</feature>
<feature type="domain" description="G-protein coupled receptors family 3 profile" evidence="14">
    <location>
        <begin position="632"/>
        <end position="896"/>
    </location>
</feature>
<dbReference type="PANTHER" id="PTHR24061">
    <property type="entry name" value="CALCIUM-SENSING RECEPTOR-RELATED"/>
    <property type="match status" value="1"/>
</dbReference>
<dbReference type="PANTHER" id="PTHR24061:SF528">
    <property type="entry name" value="C-FAMILY ODORANT RECEPTOR OLFCD2-RELATED"/>
    <property type="match status" value="1"/>
</dbReference>
<dbReference type="InterPro" id="IPR017979">
    <property type="entry name" value="GPCR_3_CS"/>
</dbReference>
<feature type="transmembrane region" description="Helical" evidence="12">
    <location>
        <begin position="702"/>
        <end position="726"/>
    </location>
</feature>
<dbReference type="PRINTS" id="PR00248">
    <property type="entry name" value="GPCRMGR"/>
</dbReference>
<reference evidence="15" key="5">
    <citation type="submission" date="2025-09" db="UniProtKB">
        <authorList>
            <consortium name="Ensembl"/>
        </authorList>
    </citation>
    <scope>IDENTIFICATION</scope>
</reference>
<keyword evidence="9" id="KW-0675">Receptor</keyword>
<keyword evidence="3" id="KW-1003">Cell membrane</keyword>
<feature type="chain" id="PRO_5044322951" description="G-protein coupled receptors family 3 profile domain-containing protein" evidence="13">
    <location>
        <begin position="27"/>
        <end position="901"/>
    </location>
</feature>
<evidence type="ECO:0000259" key="14">
    <source>
        <dbReference type="PROSITE" id="PS50259"/>
    </source>
</evidence>
<keyword evidence="8 12" id="KW-0472">Membrane</keyword>
<dbReference type="Pfam" id="PF01094">
    <property type="entry name" value="ANF_receptor"/>
    <property type="match status" value="1"/>
</dbReference>
<keyword evidence="4 12" id="KW-0812">Transmembrane</keyword>
<evidence type="ECO:0000256" key="7">
    <source>
        <dbReference type="ARBA" id="ARBA00023040"/>
    </source>
</evidence>
<evidence type="ECO:0000256" key="5">
    <source>
        <dbReference type="ARBA" id="ARBA00022729"/>
    </source>
</evidence>
<dbReference type="InterPro" id="IPR028082">
    <property type="entry name" value="Peripla_BP_I"/>
</dbReference>
<evidence type="ECO:0000256" key="12">
    <source>
        <dbReference type="SAM" id="Phobius"/>
    </source>
</evidence>
<dbReference type="GeneTree" id="ENSGT00940000163991"/>
<reference evidence="15" key="3">
    <citation type="submission" date="2020-05" db="EMBL/GenBank/DDBJ databases">
        <title>Electrophorus electricus (electric eel) genome, fEleEle1, primary haplotype.</title>
        <authorList>
            <person name="Myers G."/>
            <person name="Meyer A."/>
            <person name="Fedrigo O."/>
            <person name="Formenti G."/>
            <person name="Rhie A."/>
            <person name="Tracey A."/>
            <person name="Sims Y."/>
            <person name="Jarvis E.D."/>
        </authorList>
    </citation>
    <scope>NUCLEOTIDE SEQUENCE [LARGE SCALE GENOMIC DNA]</scope>
</reference>
<evidence type="ECO:0000256" key="13">
    <source>
        <dbReference type="SAM" id="SignalP"/>
    </source>
</evidence>
<keyword evidence="5 13" id="KW-0732">Signal</keyword>
<keyword evidence="7" id="KW-0297">G-protein coupled receptor</keyword>
<reference evidence="16" key="1">
    <citation type="journal article" date="2014" name="Science">
        <title>Nonhuman genetics. Genomic basis for the convergent evolution of electric organs.</title>
        <authorList>
            <person name="Gallant J.R."/>
            <person name="Traeger L.L."/>
            <person name="Volkening J.D."/>
            <person name="Moffett H."/>
            <person name="Chen P.H."/>
            <person name="Novina C.D."/>
            <person name="Phillips G.N.Jr."/>
            <person name="Anand R."/>
            <person name="Wells G.B."/>
            <person name="Pinch M."/>
            <person name="Guth R."/>
            <person name="Unguez G.A."/>
            <person name="Albert J.S."/>
            <person name="Zakon H.H."/>
            <person name="Samanta M.P."/>
            <person name="Sussman M.R."/>
        </authorList>
    </citation>
    <scope>NUCLEOTIDE SEQUENCE [LARGE SCALE GENOMIC DNA]</scope>
</reference>
<dbReference type="Gene3D" id="3.40.50.2300">
    <property type="match status" value="2"/>
</dbReference>
<feature type="transmembrane region" description="Helical" evidence="12">
    <location>
        <begin position="632"/>
        <end position="655"/>
    </location>
</feature>
<evidence type="ECO:0000256" key="4">
    <source>
        <dbReference type="ARBA" id="ARBA00022692"/>
    </source>
</evidence>
<sequence length="901" mass="100791">MQITSSLVSFVSVLWMTVFSPAGCKANPVSCRLWAEPQTPGLSMNGDFIIGGIFTIHYYTNSEQNTYTRLPLQLQCSGRSVCKNGVNGTENTVLFYNYRKIKIRILFLSKCLHVLLFPYSMDFRELRFARALAFTIHEINNRTDLLPGVKLGYHIYDSCSAVQMAVKVAFQFANGLDPVFNDSNFCPISVPAAVSAVVGESSSTPQIFNITRSSLPPLNELQVSHYATCACLSDKRQFPTFFRTIPSDEHQAAALARMVKYFGWTWIGAVRSDSDYGNYGMAAFLKAAQEEGICVEYSEAYYRTQPRSKLERVANVIRRSTARVIVAFFASGDMKFLLEELARKPLPPLQWIGSETWITDPGFLMFNMCAGALGFGVPRSVIPGLRDFLLDLSLAQVSKSSLLTEFWERSFNCSLKGRTGFRECEGSEDIRALQNPYTDTSQLRNTNLVYKATYAIAHAIHGVICNDTHCDKTVKLSPWQVHNQLKKVYFTTKNGYQVNFDSNGDPIAVYELINWQFKKDGTLNMVTVGYYDSSKQRGQEFRMSSAVSWVGGQTEVPMSVCTESCPPGTRKAVQKGRPVCCYDCVPCAEGEISNKTGYSLDCLRCPPDLWPNNKQDSCLPKPVEFLSWNDTLGIILTLFSVSGAFMAVCIAVVFYKHRASPIVRANNSELSFLLLLSLALCFLCSLSFIGRPSEWSCMLRHTAFGITFVLCISCVLGKTIVVLMAFRATIPGSNVMKWFGPPQQRLSVLAFTLIQVLICIIWLQVSPPFPFKNLKHYKEKIILECDLGSAIGFWAVLGYIGFLALLCFILAFLARKLPDNFNEAKFITFSMLIFCTVWITFIPAYVSSPGKFTVAVEIFAILASSFGLIFCIFAPKCFIIIFRPEQNTKKHLMGKVPSKAL</sequence>
<dbReference type="InterPro" id="IPR004073">
    <property type="entry name" value="GPCR_3_vmron_rcpt_2"/>
</dbReference>
<reference evidence="16" key="2">
    <citation type="journal article" date="2017" name="Sci. Adv.">
        <title>A tail of two voltages: Proteomic comparison of the three electric organs of the electric eel.</title>
        <authorList>
            <person name="Traeger L.L."/>
            <person name="Sabat G."/>
            <person name="Barrett-Wilt G.A."/>
            <person name="Wells G.B."/>
            <person name="Sussman M.R."/>
        </authorList>
    </citation>
    <scope>NUCLEOTIDE SEQUENCE [LARGE SCALE GENOMIC DNA]</scope>
</reference>
<dbReference type="GO" id="GO:0005886">
    <property type="term" value="C:plasma membrane"/>
    <property type="evidence" value="ECO:0007669"/>
    <property type="project" value="UniProtKB-SubCell"/>
</dbReference>
<comment type="subcellular location">
    <subcellularLocation>
        <location evidence="1">Cell membrane</location>
        <topology evidence="1">Multi-pass membrane protein</topology>
    </subcellularLocation>
</comment>
<accession>A0A4W4H630</accession>